<organism evidence="1 2">
    <name type="scientific">Lupinus albus</name>
    <name type="common">White lupine</name>
    <name type="synonym">Lupinus termis</name>
    <dbReference type="NCBI Taxonomy" id="3870"/>
    <lineage>
        <taxon>Eukaryota</taxon>
        <taxon>Viridiplantae</taxon>
        <taxon>Streptophyta</taxon>
        <taxon>Embryophyta</taxon>
        <taxon>Tracheophyta</taxon>
        <taxon>Spermatophyta</taxon>
        <taxon>Magnoliopsida</taxon>
        <taxon>eudicotyledons</taxon>
        <taxon>Gunneridae</taxon>
        <taxon>Pentapetalae</taxon>
        <taxon>rosids</taxon>
        <taxon>fabids</taxon>
        <taxon>Fabales</taxon>
        <taxon>Fabaceae</taxon>
        <taxon>Papilionoideae</taxon>
        <taxon>50 kb inversion clade</taxon>
        <taxon>genistoids sensu lato</taxon>
        <taxon>core genistoids</taxon>
        <taxon>Genisteae</taxon>
        <taxon>Lupinus</taxon>
    </lineage>
</organism>
<keyword evidence="2" id="KW-1185">Reference proteome</keyword>
<comment type="caution">
    <text evidence="1">The sequence shown here is derived from an EMBL/GenBank/DDBJ whole genome shotgun (WGS) entry which is preliminary data.</text>
</comment>
<protein>
    <submittedName>
        <fullName evidence="1">Uncharacterized protein</fullName>
    </submittedName>
</protein>
<gene>
    <name evidence="1" type="ORF">Lalb_Chr01g0002011</name>
</gene>
<dbReference type="EMBL" id="WOCE01000001">
    <property type="protein sequence ID" value="KAE9620334.1"/>
    <property type="molecule type" value="Genomic_DNA"/>
</dbReference>
<evidence type="ECO:0000313" key="2">
    <source>
        <dbReference type="Proteomes" id="UP000447434"/>
    </source>
</evidence>
<name>A0A6A4R4N0_LUPAL</name>
<dbReference type="AlphaFoldDB" id="A0A6A4R4N0"/>
<reference evidence="2" key="1">
    <citation type="journal article" date="2020" name="Nat. Commun.">
        <title>Genome sequence of the cluster root forming white lupin.</title>
        <authorList>
            <person name="Hufnagel B."/>
            <person name="Marques A."/>
            <person name="Soriano A."/>
            <person name="Marques L."/>
            <person name="Divol F."/>
            <person name="Doumas P."/>
            <person name="Sallet E."/>
            <person name="Mancinotti D."/>
            <person name="Carrere S."/>
            <person name="Marande W."/>
            <person name="Arribat S."/>
            <person name="Keller J."/>
            <person name="Huneau C."/>
            <person name="Blein T."/>
            <person name="Aime D."/>
            <person name="Laguerre M."/>
            <person name="Taylor J."/>
            <person name="Schubert V."/>
            <person name="Nelson M."/>
            <person name="Geu-Flores F."/>
            <person name="Crespi M."/>
            <person name="Gallardo-Guerrero K."/>
            <person name="Delaux P.-M."/>
            <person name="Salse J."/>
            <person name="Berges H."/>
            <person name="Guyot R."/>
            <person name="Gouzy J."/>
            <person name="Peret B."/>
        </authorList>
    </citation>
    <scope>NUCLEOTIDE SEQUENCE [LARGE SCALE GENOMIC DNA]</scope>
    <source>
        <strain evidence="2">cv. Amiga</strain>
    </source>
</reference>
<sequence length="51" mass="5623">MIYGCGISIAAGSCLREKMSDLETCLFSYRITLARGTEWISGVGVFWNVIC</sequence>
<dbReference type="Proteomes" id="UP000447434">
    <property type="component" value="Chromosome 1"/>
</dbReference>
<proteinExistence type="predicted"/>
<accession>A0A6A4R4N0</accession>
<evidence type="ECO:0000313" key="1">
    <source>
        <dbReference type="EMBL" id="KAE9620334.1"/>
    </source>
</evidence>